<reference evidence="1 2" key="1">
    <citation type="submission" date="2019-01" db="EMBL/GenBank/DDBJ databases">
        <title>Draft genome sequence of Dictyobacter sp. Uno17.</title>
        <authorList>
            <person name="Wang C.M."/>
            <person name="Zheng Y."/>
            <person name="Sakai Y."/>
            <person name="Abe K."/>
            <person name="Yokota A."/>
            <person name="Yabe S."/>
        </authorList>
    </citation>
    <scope>NUCLEOTIDE SEQUENCE [LARGE SCALE GENOMIC DNA]</scope>
    <source>
        <strain evidence="1 2">Uno17</strain>
    </source>
</reference>
<sequence length="69" mass="7613">MGTPKSPEFWVSIHAGENGVQKRQPLMERDGRHAGGMTVLATSLFHHNSEQRAHSQLHAVHGCVIMNAQ</sequence>
<accession>A0A5A5TJY4</accession>
<comment type="caution">
    <text evidence="1">The sequence shown here is derived from an EMBL/GenBank/DDBJ whole genome shotgun (WGS) entry which is preliminary data.</text>
</comment>
<proteinExistence type="predicted"/>
<dbReference type="Proteomes" id="UP000322530">
    <property type="component" value="Unassembled WGS sequence"/>
</dbReference>
<evidence type="ECO:0000313" key="2">
    <source>
        <dbReference type="Proteomes" id="UP000322530"/>
    </source>
</evidence>
<evidence type="ECO:0000313" key="1">
    <source>
        <dbReference type="EMBL" id="GCF11339.1"/>
    </source>
</evidence>
<gene>
    <name evidence="1" type="ORF">KDI_49030</name>
</gene>
<dbReference type="EMBL" id="BIXY01000106">
    <property type="protein sequence ID" value="GCF11339.1"/>
    <property type="molecule type" value="Genomic_DNA"/>
</dbReference>
<protein>
    <submittedName>
        <fullName evidence="1">Uncharacterized protein</fullName>
    </submittedName>
</protein>
<organism evidence="1 2">
    <name type="scientific">Dictyobacter arantiisoli</name>
    <dbReference type="NCBI Taxonomy" id="2014874"/>
    <lineage>
        <taxon>Bacteria</taxon>
        <taxon>Bacillati</taxon>
        <taxon>Chloroflexota</taxon>
        <taxon>Ktedonobacteria</taxon>
        <taxon>Ktedonobacterales</taxon>
        <taxon>Dictyobacteraceae</taxon>
        <taxon>Dictyobacter</taxon>
    </lineage>
</organism>
<dbReference type="AlphaFoldDB" id="A0A5A5TJY4"/>
<name>A0A5A5TJY4_9CHLR</name>
<keyword evidence="2" id="KW-1185">Reference proteome</keyword>